<proteinExistence type="predicted"/>
<name>B2VB07_ERWT9</name>
<organism evidence="1 2">
    <name type="scientific">Erwinia tasmaniensis (strain DSM 17950 / CFBP 7177 / CIP 109463 / NCPPB 4357 / Et1/99)</name>
    <dbReference type="NCBI Taxonomy" id="465817"/>
    <lineage>
        <taxon>Bacteria</taxon>
        <taxon>Pseudomonadati</taxon>
        <taxon>Pseudomonadota</taxon>
        <taxon>Gammaproteobacteria</taxon>
        <taxon>Enterobacterales</taxon>
        <taxon>Erwiniaceae</taxon>
        <taxon>Erwinia</taxon>
    </lineage>
</organism>
<gene>
    <name evidence="1" type="primary">traE</name>
    <name evidence="1" type="ordered locus">ETA_pET450110</name>
</gene>
<keyword evidence="2" id="KW-1185">Reference proteome</keyword>
<dbReference type="InterPro" id="IPR007973">
    <property type="entry name" value="Pilus_assembly_TraE"/>
</dbReference>
<sequence length="188" mass="20835">MKLSTKKDIDKRTAVAFLAMAGLLSASLLTSVGAIGLAWKFHNTQERITVPMGFDKPFVSSNQRGDANLNSMLVRALVSLRLNVTPETIDPQQKELLSYTDSENRAELKRALEVEADYIHKNDVSAQFLIEKFDYNPETNDTEVAGQQLASTSGGKLKLPDSSKHYIVNVSYVNGMVKLNKFTEVLPN</sequence>
<dbReference type="HOGENOM" id="CLU_122398_1_0_6"/>
<dbReference type="EMBL" id="CU468132">
    <property type="protein sequence ID" value="CAO94955.1"/>
    <property type="molecule type" value="Genomic_DNA"/>
</dbReference>
<evidence type="ECO:0000313" key="2">
    <source>
        <dbReference type="Proteomes" id="UP000001726"/>
    </source>
</evidence>
<reference evidence="1 2" key="1">
    <citation type="journal article" date="2008" name="Environ. Microbiol.">
        <title>The genome of Erwinia tasmaniensis strain Et1/99, a non-pathogenic bacterium in the genus Erwinia.</title>
        <authorList>
            <person name="Kube M."/>
            <person name="Migdoll A.M."/>
            <person name="Mueller I."/>
            <person name="Kuhl H."/>
            <person name="Beck A."/>
            <person name="Reinhardt R."/>
            <person name="Geider K."/>
        </authorList>
    </citation>
    <scope>NUCLEOTIDE SEQUENCE [LARGE SCALE GENOMIC DNA]</scope>
    <source>
        <strain evidence="2">DSM 17950 / CFBP 7177 / CIP 109463 / NCPPB 4357 / Et1/99</strain>
        <plasmid evidence="2">pET45</plasmid>
    </source>
</reference>
<geneLocation type="plasmid" evidence="1 2">
    <name>pET45</name>
</geneLocation>
<dbReference type="KEGG" id="eta:ETA_pET450110"/>
<accession>B2VB07</accession>
<protein>
    <submittedName>
        <fullName evidence="1">TraE protein</fullName>
    </submittedName>
</protein>
<dbReference type="RefSeq" id="WP_012443472.1">
    <property type="nucleotide sequence ID" value="NC_010699.1"/>
</dbReference>
<dbReference type="Pfam" id="PF05309">
    <property type="entry name" value="TraE"/>
    <property type="match status" value="1"/>
</dbReference>
<evidence type="ECO:0000313" key="1">
    <source>
        <dbReference type="EMBL" id="CAO94955.1"/>
    </source>
</evidence>
<keyword evidence="1" id="KW-0614">Plasmid</keyword>
<dbReference type="Proteomes" id="UP000001726">
    <property type="component" value="Plasmid pET45"/>
</dbReference>
<dbReference type="OrthoDB" id="5880202at2"/>
<dbReference type="AlphaFoldDB" id="B2VB07"/>